<reference evidence="1 2" key="1">
    <citation type="submission" date="2018-06" db="EMBL/GenBank/DDBJ databases">
        <title>Extensive metabolic versatility and redundancy in microbially diverse, dynamic hydrothermal sediments.</title>
        <authorList>
            <person name="Dombrowski N."/>
            <person name="Teske A."/>
            <person name="Baker B.J."/>
        </authorList>
    </citation>
    <scope>NUCLEOTIDE SEQUENCE [LARGE SCALE GENOMIC DNA]</scope>
    <source>
        <strain evidence="1">B47_G16</strain>
    </source>
</reference>
<evidence type="ECO:0000313" key="1">
    <source>
        <dbReference type="EMBL" id="RLE10206.1"/>
    </source>
</evidence>
<comment type="caution">
    <text evidence="1">The sequence shown here is derived from an EMBL/GenBank/DDBJ whole genome shotgun (WGS) entry which is preliminary data.</text>
</comment>
<sequence length="66" mass="7571">MQFHVAGFYLMLQFDGEPVARVLQEAKKYGVTITLDTAWNSKVKNWQELIEPSVFRISAVQEALRA</sequence>
<dbReference type="AlphaFoldDB" id="A0A497E547"/>
<evidence type="ECO:0000313" key="2">
    <source>
        <dbReference type="Proteomes" id="UP000279422"/>
    </source>
</evidence>
<protein>
    <submittedName>
        <fullName evidence="1">Uncharacterized protein</fullName>
    </submittedName>
</protein>
<dbReference type="Proteomes" id="UP000279422">
    <property type="component" value="Unassembled WGS sequence"/>
</dbReference>
<dbReference type="EMBL" id="QMPZ01000014">
    <property type="protein sequence ID" value="RLE10206.1"/>
    <property type="molecule type" value="Genomic_DNA"/>
</dbReference>
<gene>
    <name evidence="1" type="ORF">DRJ00_02085</name>
</gene>
<name>A0A497E547_UNCAE</name>
<accession>A0A497E547</accession>
<proteinExistence type="predicted"/>
<organism evidence="1 2">
    <name type="scientific">Aerophobetes bacterium</name>
    <dbReference type="NCBI Taxonomy" id="2030807"/>
    <lineage>
        <taxon>Bacteria</taxon>
        <taxon>Candidatus Aerophobota</taxon>
    </lineage>
</organism>